<accession>A0A380JME6</accession>
<dbReference type="RefSeq" id="WP_115250234.1">
    <property type="nucleotide sequence ID" value="NZ_UHFF01000002.1"/>
</dbReference>
<evidence type="ECO:0000313" key="3">
    <source>
        <dbReference type="Proteomes" id="UP000254461"/>
    </source>
</evidence>
<dbReference type="SUPFAM" id="SSF53474">
    <property type="entry name" value="alpha/beta-Hydrolases"/>
    <property type="match status" value="1"/>
</dbReference>
<dbReference type="Proteomes" id="UP000254461">
    <property type="component" value="Unassembled WGS sequence"/>
</dbReference>
<protein>
    <submittedName>
        <fullName evidence="2">Lipase</fullName>
    </submittedName>
</protein>
<organism evidence="2 3">
    <name type="scientific">Streptococcus equi subsp. equi</name>
    <dbReference type="NCBI Taxonomy" id="148942"/>
    <lineage>
        <taxon>Bacteria</taxon>
        <taxon>Bacillati</taxon>
        <taxon>Bacillota</taxon>
        <taxon>Bacilli</taxon>
        <taxon>Lactobacillales</taxon>
        <taxon>Streptococcaceae</taxon>
        <taxon>Streptococcus</taxon>
    </lineage>
</organism>
<dbReference type="AlphaFoldDB" id="A0A380JME6"/>
<dbReference type="EMBL" id="UHFF01000002">
    <property type="protein sequence ID" value="SUN44447.1"/>
    <property type="molecule type" value="Genomic_DNA"/>
</dbReference>
<sequence length="429" mass="47768">MSIADSSYRKLAEQVYNVEPSKAKFNEKKKIVEGRLVTDNNTGKQYRVLLVQDNNNDAHKTNDNGMQAMAVAPIVKGDVDTSQVVIAYAGTNAADSKDLDTDWQLLIRGNQDDLVSGNIDGGNFVIAENQLRSAQKFYQQVKRKYPHSALTTTGHSLGAYLALIVAAEHKIPATTFNGPDPIRGMSAEAITWVKANSNMYNNFRINFDGIGNFGAYFGTDDLAISRNVDALLLSANPLYYHDLGAYRFNQKGQIVDRDGKLIGTQYLVSRAYLTVLASKKRMSSYNQLKKHWQSTGKGLSSSEELFLDAAQGMVLGSSMAKAAREGADEALDHKTVADAKLMEVWSAIDFNAFHELPYYEVQALFASYGITYDRFVRDFQDYTQSKVSKMSALATDFENLNRDIQTVIDSKLETDRQLAGEFRAWQTEL</sequence>
<gene>
    <name evidence="2" type="ORF">NCTC12092_00087</name>
</gene>
<feature type="domain" description="Fungal lipase-type" evidence="1">
    <location>
        <begin position="86"/>
        <end position="168"/>
    </location>
</feature>
<dbReference type="InterPro" id="IPR002921">
    <property type="entry name" value="Fungal_lipase-type"/>
</dbReference>
<dbReference type="Gene3D" id="3.40.50.1820">
    <property type="entry name" value="alpha/beta hydrolase"/>
    <property type="match status" value="1"/>
</dbReference>
<evidence type="ECO:0000259" key="1">
    <source>
        <dbReference type="Pfam" id="PF01764"/>
    </source>
</evidence>
<reference evidence="2 3" key="1">
    <citation type="submission" date="2018-06" db="EMBL/GenBank/DDBJ databases">
        <authorList>
            <consortium name="Pathogen Informatics"/>
            <person name="Doyle S."/>
        </authorList>
    </citation>
    <scope>NUCLEOTIDE SEQUENCE [LARGE SCALE GENOMIC DNA]</scope>
    <source>
        <strain evidence="2 3">NCTC12092</strain>
    </source>
</reference>
<name>A0A380JME6_9STRE</name>
<dbReference type="Pfam" id="PF01764">
    <property type="entry name" value="Lipase_3"/>
    <property type="match status" value="1"/>
</dbReference>
<evidence type="ECO:0000313" key="2">
    <source>
        <dbReference type="EMBL" id="SUN44447.1"/>
    </source>
</evidence>
<dbReference type="InterPro" id="IPR029058">
    <property type="entry name" value="AB_hydrolase_fold"/>
</dbReference>
<dbReference type="GO" id="GO:0006629">
    <property type="term" value="P:lipid metabolic process"/>
    <property type="evidence" value="ECO:0007669"/>
    <property type="project" value="InterPro"/>
</dbReference>
<proteinExistence type="predicted"/>